<accession>A0ABR5F598</accession>
<reference evidence="1 2" key="1">
    <citation type="submission" date="2014-12" db="EMBL/GenBank/DDBJ databases">
        <title>Frankia sp. BMG5.1 draft genome.</title>
        <authorList>
            <person name="Gtari M."/>
            <person name="Ghodhbane-Gtari F."/>
            <person name="Nouioui I."/>
            <person name="Ktari A."/>
            <person name="Hezbri K."/>
            <person name="Mimouni W."/>
            <person name="Sbissi I."/>
            <person name="Ayari A."/>
            <person name="Yamanaka T."/>
            <person name="Normand P."/>
            <person name="Tisa L.S."/>
            <person name="Boudabous A."/>
        </authorList>
    </citation>
    <scope>NUCLEOTIDE SEQUENCE [LARGE SCALE GENOMIC DNA]</scope>
    <source>
        <strain evidence="1 2">BMG5.1</strain>
    </source>
</reference>
<name>A0ABR5F598_9ACTN</name>
<proteinExistence type="predicted"/>
<dbReference type="EMBL" id="JWIO01000010">
    <property type="protein sequence ID" value="KLL11850.1"/>
    <property type="molecule type" value="Genomic_DNA"/>
</dbReference>
<keyword evidence="2" id="KW-1185">Reference proteome</keyword>
<protein>
    <submittedName>
        <fullName evidence="1">Uncharacterized protein</fullName>
    </submittedName>
</protein>
<comment type="caution">
    <text evidence="1">The sequence shown here is derived from an EMBL/GenBank/DDBJ whole genome shotgun (WGS) entry which is preliminary data.</text>
</comment>
<sequence length="75" mass="8084">MLRTGTCGIQTRPRPDVPADAVLYAVVVYGPDQQPVEVLLPFHSVAAADHHAKSRGLDGRVVPITFPFHTPRPGS</sequence>
<gene>
    <name evidence="1" type="ORF">FrCorBMG51_08480</name>
</gene>
<evidence type="ECO:0000313" key="2">
    <source>
        <dbReference type="Proteomes" id="UP000035425"/>
    </source>
</evidence>
<organism evidence="1 2">
    <name type="scientific">Protofrankia coriariae</name>
    <dbReference type="NCBI Taxonomy" id="1562887"/>
    <lineage>
        <taxon>Bacteria</taxon>
        <taxon>Bacillati</taxon>
        <taxon>Actinomycetota</taxon>
        <taxon>Actinomycetes</taxon>
        <taxon>Frankiales</taxon>
        <taxon>Frankiaceae</taxon>
        <taxon>Protofrankia</taxon>
    </lineage>
</organism>
<dbReference type="Proteomes" id="UP000035425">
    <property type="component" value="Unassembled WGS sequence"/>
</dbReference>
<evidence type="ECO:0000313" key="1">
    <source>
        <dbReference type="EMBL" id="KLL11850.1"/>
    </source>
</evidence>